<feature type="domain" description="dUTPase-like" evidence="6">
    <location>
        <begin position="136"/>
        <end position="177"/>
    </location>
</feature>
<protein>
    <recommendedName>
        <fullName evidence="2">dUTP diphosphatase</fullName>
        <ecNumber evidence="2">3.6.1.23</ecNumber>
    </recommendedName>
</protein>
<organism evidence="7 8">
    <name type="scientific">Bacillus pseudomycoides</name>
    <dbReference type="NCBI Taxonomy" id="64104"/>
    <lineage>
        <taxon>Bacteria</taxon>
        <taxon>Bacillati</taxon>
        <taxon>Bacillota</taxon>
        <taxon>Bacilli</taxon>
        <taxon>Bacillales</taxon>
        <taxon>Bacillaceae</taxon>
        <taxon>Bacillus</taxon>
        <taxon>Bacillus cereus group</taxon>
    </lineage>
</organism>
<dbReference type="EMBL" id="NVOR01000007">
    <property type="protein sequence ID" value="PED84327.1"/>
    <property type="molecule type" value="Genomic_DNA"/>
</dbReference>
<dbReference type="GO" id="GO:0006226">
    <property type="term" value="P:dUMP biosynthetic process"/>
    <property type="evidence" value="ECO:0007669"/>
    <property type="project" value="InterPro"/>
</dbReference>
<accession>A0AA91ZVE5</accession>
<keyword evidence="4" id="KW-0546">Nucleotide metabolism</keyword>
<dbReference type="Gene3D" id="2.70.40.10">
    <property type="match status" value="1"/>
</dbReference>
<comment type="catalytic activity">
    <reaction evidence="5">
        <text>dUTP + H2O = dUMP + diphosphate + H(+)</text>
        <dbReference type="Rhea" id="RHEA:10248"/>
        <dbReference type="ChEBI" id="CHEBI:15377"/>
        <dbReference type="ChEBI" id="CHEBI:15378"/>
        <dbReference type="ChEBI" id="CHEBI:33019"/>
        <dbReference type="ChEBI" id="CHEBI:61555"/>
        <dbReference type="ChEBI" id="CHEBI:246422"/>
        <dbReference type="EC" id="3.6.1.23"/>
    </reaction>
</comment>
<dbReference type="CDD" id="cd07557">
    <property type="entry name" value="trimeric_dUTPase"/>
    <property type="match status" value="1"/>
</dbReference>
<evidence type="ECO:0000313" key="8">
    <source>
        <dbReference type="Proteomes" id="UP000221020"/>
    </source>
</evidence>
<evidence type="ECO:0000256" key="1">
    <source>
        <dbReference type="ARBA" id="ARBA00006581"/>
    </source>
</evidence>
<reference evidence="7 8" key="1">
    <citation type="submission" date="2017-09" db="EMBL/GenBank/DDBJ databases">
        <title>Large-scale bioinformatics analysis of Bacillus genomes uncovers conserved roles of natural products in bacterial physiology.</title>
        <authorList>
            <consortium name="Agbiome Team Llc"/>
            <person name="Bleich R.M."/>
            <person name="Grubbs K.J."/>
            <person name="Santa Maria K.C."/>
            <person name="Allen S.E."/>
            <person name="Farag S."/>
            <person name="Shank E.A."/>
            <person name="Bowers A."/>
        </authorList>
    </citation>
    <scope>NUCLEOTIDE SEQUENCE [LARGE SCALE GENOMIC DNA]</scope>
    <source>
        <strain evidence="7 8">AFS092012</strain>
    </source>
</reference>
<dbReference type="GO" id="GO:0000287">
    <property type="term" value="F:magnesium ion binding"/>
    <property type="evidence" value="ECO:0007669"/>
    <property type="project" value="InterPro"/>
</dbReference>
<comment type="caution">
    <text evidence="7">The sequence shown here is derived from an EMBL/GenBank/DDBJ whole genome shotgun (WGS) entry which is preliminary data.</text>
</comment>
<dbReference type="GO" id="GO:0046081">
    <property type="term" value="P:dUTP catabolic process"/>
    <property type="evidence" value="ECO:0007669"/>
    <property type="project" value="InterPro"/>
</dbReference>
<dbReference type="InterPro" id="IPR036157">
    <property type="entry name" value="dUTPase-like_sf"/>
</dbReference>
<dbReference type="InterPro" id="IPR029054">
    <property type="entry name" value="dUTPase-like"/>
</dbReference>
<gene>
    <name evidence="7" type="ORF">CON65_02525</name>
</gene>
<evidence type="ECO:0000256" key="2">
    <source>
        <dbReference type="ARBA" id="ARBA00012379"/>
    </source>
</evidence>
<dbReference type="Pfam" id="PF00692">
    <property type="entry name" value="dUTPase"/>
    <property type="match status" value="2"/>
</dbReference>
<feature type="domain" description="dUTPase-like" evidence="6">
    <location>
        <begin position="14"/>
        <end position="106"/>
    </location>
</feature>
<dbReference type="EC" id="3.6.1.23" evidence="2"/>
<comment type="similarity">
    <text evidence="1">Belongs to the dUTPase family.</text>
</comment>
<evidence type="ECO:0000313" key="7">
    <source>
        <dbReference type="EMBL" id="PED84327.1"/>
    </source>
</evidence>
<evidence type="ECO:0000256" key="3">
    <source>
        <dbReference type="ARBA" id="ARBA00022801"/>
    </source>
</evidence>
<keyword evidence="3" id="KW-0378">Hydrolase</keyword>
<evidence type="ECO:0000256" key="4">
    <source>
        <dbReference type="ARBA" id="ARBA00023080"/>
    </source>
</evidence>
<dbReference type="InterPro" id="IPR033704">
    <property type="entry name" value="dUTPase_trimeric"/>
</dbReference>
<dbReference type="PANTHER" id="PTHR11241">
    <property type="entry name" value="DEOXYURIDINE 5'-TRIPHOSPHATE NUCLEOTIDOHYDROLASE"/>
    <property type="match status" value="1"/>
</dbReference>
<name>A0AA91ZVE5_9BACI</name>
<evidence type="ECO:0000259" key="6">
    <source>
        <dbReference type="Pfam" id="PF00692"/>
    </source>
</evidence>
<dbReference type="PANTHER" id="PTHR11241:SF0">
    <property type="entry name" value="DEOXYURIDINE 5'-TRIPHOSPHATE NUCLEOTIDOHYDROLASE"/>
    <property type="match status" value="1"/>
</dbReference>
<dbReference type="Proteomes" id="UP000221020">
    <property type="component" value="Unassembled WGS sequence"/>
</dbReference>
<evidence type="ECO:0000256" key="5">
    <source>
        <dbReference type="ARBA" id="ARBA00047686"/>
    </source>
</evidence>
<dbReference type="InterPro" id="IPR008181">
    <property type="entry name" value="dUTPase"/>
</dbReference>
<dbReference type="AlphaFoldDB" id="A0AA91ZVE5"/>
<sequence>MRLRVKVKKVNEAAELPKYAREFDAGFDLVAVENVVIEPGETKVIPTGLAFEIPPGYEMTVRPRSGISRKTTLHVALGTIDSGFRGEVGVIMKNLKAPILYIPQGEDELYQLNCNLLHDINGEGVQFCDQLPKGSYYIRKGERIAQGIIAPVETACFVETDELSESERGAGGFGSTGVK</sequence>
<dbReference type="SUPFAM" id="SSF51283">
    <property type="entry name" value="dUTPase-like"/>
    <property type="match status" value="1"/>
</dbReference>
<dbReference type="GO" id="GO:0004170">
    <property type="term" value="F:dUTP diphosphatase activity"/>
    <property type="evidence" value="ECO:0007669"/>
    <property type="project" value="UniProtKB-EC"/>
</dbReference>
<proteinExistence type="inferred from homology"/>
<dbReference type="RefSeq" id="WP_097963129.1">
    <property type="nucleotide sequence ID" value="NZ_NVOR01000007.1"/>
</dbReference>